<dbReference type="EMBL" id="QXFZ01003239">
    <property type="protein sequence ID" value="KAE9070338.1"/>
    <property type="molecule type" value="Genomic_DNA"/>
</dbReference>
<evidence type="ECO:0000313" key="12">
    <source>
        <dbReference type="Proteomes" id="UP000440367"/>
    </source>
</evidence>
<name>A0A6A3EEH4_9STRA</name>
<reference evidence="9 10" key="1">
    <citation type="submission" date="2018-08" db="EMBL/GenBank/DDBJ databases">
        <title>Genomic investigation of the strawberry pathogen Phytophthora fragariae indicates pathogenicity is determined by transcriptional variation in three key races.</title>
        <authorList>
            <person name="Adams T.M."/>
            <person name="Armitage A.D."/>
            <person name="Sobczyk M.K."/>
            <person name="Bates H.J."/>
            <person name="Dunwell J.M."/>
            <person name="Nellist C.F."/>
            <person name="Harrison R.J."/>
        </authorList>
    </citation>
    <scope>NUCLEOTIDE SEQUENCE [LARGE SCALE GENOMIC DNA]</scope>
    <source>
        <strain evidence="8 11">A4</strain>
        <strain evidence="7 12">BC-1</strain>
        <strain evidence="6 10">NOV-27</strain>
        <strain evidence="5 13">NOV-5</strain>
        <strain evidence="3 14">NOV-71</strain>
        <strain evidence="1 9">NOV-9</strain>
        <strain evidence="4 16">ONT-3</strain>
        <strain evidence="2 15">SCRP245</strain>
    </source>
</reference>
<dbReference type="Proteomes" id="UP000429523">
    <property type="component" value="Unassembled WGS sequence"/>
</dbReference>
<dbReference type="EMBL" id="QXFX01003168">
    <property type="protein sequence ID" value="KAE9070728.1"/>
    <property type="molecule type" value="Genomic_DNA"/>
</dbReference>
<keyword evidence="10" id="KW-1185">Reference proteome</keyword>
<proteinExistence type="predicted"/>
<dbReference type="EMBL" id="QXGA01003207">
    <property type="protein sequence ID" value="KAE9086126.1"/>
    <property type="molecule type" value="Genomic_DNA"/>
</dbReference>
<evidence type="ECO:0000313" key="6">
    <source>
        <dbReference type="EMBL" id="KAE9172637.1"/>
    </source>
</evidence>
<dbReference type="AlphaFoldDB" id="A0A6A3EEH4"/>
<evidence type="ECO:0000313" key="13">
    <source>
        <dbReference type="Proteomes" id="UP000440732"/>
    </source>
</evidence>
<organism evidence="1 9">
    <name type="scientific">Phytophthora fragariae</name>
    <dbReference type="NCBI Taxonomy" id="53985"/>
    <lineage>
        <taxon>Eukaryota</taxon>
        <taxon>Sar</taxon>
        <taxon>Stramenopiles</taxon>
        <taxon>Oomycota</taxon>
        <taxon>Peronosporomycetes</taxon>
        <taxon>Peronosporales</taxon>
        <taxon>Peronosporaceae</taxon>
        <taxon>Phytophthora</taxon>
    </lineage>
</organism>
<gene>
    <name evidence="8" type="ORF">PF001_g26041</name>
    <name evidence="7" type="ORF">PF002_g28122</name>
    <name evidence="6" type="ORF">PF005_g26620</name>
    <name evidence="5" type="ORF">PF006_g26091</name>
    <name evidence="3" type="ORF">PF007_g26975</name>
    <name evidence="1" type="ORF">PF009_g18055</name>
    <name evidence="4" type="ORF">PF010_g26151</name>
    <name evidence="2" type="ORF">PF011_g22070</name>
</gene>
<dbReference type="EMBL" id="QXGB01003124">
    <property type="protein sequence ID" value="KAE9172637.1"/>
    <property type="molecule type" value="Genomic_DNA"/>
</dbReference>
<dbReference type="Proteomes" id="UP000460718">
    <property type="component" value="Unassembled WGS sequence"/>
</dbReference>
<protein>
    <submittedName>
        <fullName evidence="1">Uncharacterized protein</fullName>
    </submittedName>
</protein>
<dbReference type="EMBL" id="QXFW01002167">
    <property type="protein sequence ID" value="KAE8981316.1"/>
    <property type="molecule type" value="Genomic_DNA"/>
</dbReference>
<evidence type="ECO:0000313" key="15">
    <source>
        <dbReference type="Proteomes" id="UP000460718"/>
    </source>
</evidence>
<evidence type="ECO:0000313" key="10">
    <source>
        <dbReference type="Proteomes" id="UP000433483"/>
    </source>
</evidence>
<dbReference type="Proteomes" id="UP000441208">
    <property type="component" value="Unassembled WGS sequence"/>
</dbReference>
<evidence type="ECO:0000313" key="14">
    <source>
        <dbReference type="Proteomes" id="UP000441208"/>
    </source>
</evidence>
<dbReference type="Proteomes" id="UP000440732">
    <property type="component" value="Unassembled WGS sequence"/>
</dbReference>
<dbReference type="EMBL" id="QXGE01003175">
    <property type="protein sequence ID" value="KAE9276607.1"/>
    <property type="molecule type" value="Genomic_DNA"/>
</dbReference>
<dbReference type="EMBL" id="QXGD01003366">
    <property type="protein sequence ID" value="KAE9178246.1"/>
    <property type="molecule type" value="Genomic_DNA"/>
</dbReference>
<evidence type="ECO:0000313" key="3">
    <source>
        <dbReference type="EMBL" id="KAE9070338.1"/>
    </source>
</evidence>
<evidence type="ECO:0000313" key="7">
    <source>
        <dbReference type="EMBL" id="KAE9178246.1"/>
    </source>
</evidence>
<dbReference type="Proteomes" id="UP000433483">
    <property type="component" value="Unassembled WGS sequence"/>
</dbReference>
<evidence type="ECO:0000313" key="16">
    <source>
        <dbReference type="Proteomes" id="UP000488956"/>
    </source>
</evidence>
<evidence type="ECO:0000313" key="1">
    <source>
        <dbReference type="EMBL" id="KAE8931899.1"/>
    </source>
</evidence>
<evidence type="ECO:0000313" key="11">
    <source>
        <dbReference type="Proteomes" id="UP000437068"/>
    </source>
</evidence>
<dbReference type="EMBL" id="QXGF01001182">
    <property type="protein sequence ID" value="KAE8931899.1"/>
    <property type="molecule type" value="Genomic_DNA"/>
</dbReference>
<comment type="caution">
    <text evidence="1">The sequence shown here is derived from an EMBL/GenBank/DDBJ whole genome shotgun (WGS) entry which is preliminary data.</text>
</comment>
<dbReference type="Proteomes" id="UP000488956">
    <property type="component" value="Unassembled WGS sequence"/>
</dbReference>
<evidence type="ECO:0000313" key="9">
    <source>
        <dbReference type="Proteomes" id="UP000429523"/>
    </source>
</evidence>
<evidence type="ECO:0000313" key="5">
    <source>
        <dbReference type="EMBL" id="KAE9086126.1"/>
    </source>
</evidence>
<dbReference type="Proteomes" id="UP000440367">
    <property type="component" value="Unassembled WGS sequence"/>
</dbReference>
<dbReference type="Proteomes" id="UP000437068">
    <property type="component" value="Unassembled WGS sequence"/>
</dbReference>
<evidence type="ECO:0000313" key="2">
    <source>
        <dbReference type="EMBL" id="KAE8981316.1"/>
    </source>
</evidence>
<sequence>MNAMHAAASGYLLPDIRSLASAVQASLSASATLPDTAAA</sequence>
<evidence type="ECO:0000313" key="8">
    <source>
        <dbReference type="EMBL" id="KAE9276607.1"/>
    </source>
</evidence>
<evidence type="ECO:0000313" key="4">
    <source>
        <dbReference type="EMBL" id="KAE9070728.1"/>
    </source>
</evidence>
<accession>A0A6A3EEH4</accession>